<gene>
    <name evidence="1" type="ORF">LAD12857_13330</name>
</gene>
<keyword evidence="2" id="KW-1185">Reference proteome</keyword>
<accession>A0ABQ5M3C9</accession>
<proteinExistence type="predicted"/>
<evidence type="ECO:0000313" key="2">
    <source>
        <dbReference type="Proteomes" id="UP001419084"/>
    </source>
</evidence>
<dbReference type="EMBL" id="BRPJ01000025">
    <property type="protein sequence ID" value="GLB29410.1"/>
    <property type="molecule type" value="Genomic_DNA"/>
</dbReference>
<name>A0ABQ5M3C9_9FIRM</name>
<evidence type="ECO:0000313" key="1">
    <source>
        <dbReference type="EMBL" id="GLB29410.1"/>
    </source>
</evidence>
<organism evidence="1 2">
    <name type="scientific">Lacrimispora amygdalina</name>
    <dbReference type="NCBI Taxonomy" id="253257"/>
    <lineage>
        <taxon>Bacteria</taxon>
        <taxon>Bacillati</taxon>
        <taxon>Bacillota</taxon>
        <taxon>Clostridia</taxon>
        <taxon>Lachnospirales</taxon>
        <taxon>Lachnospiraceae</taxon>
        <taxon>Lacrimispora</taxon>
    </lineage>
</organism>
<sequence length="154" mass="17646">MLIAVDDPEHSEWNQTYSTNDYNINDSSYGAYTYARESDALVPVINPSDARFAVYEQYTEGMYYATYATQTGNMDFDVYLLNLNIRIVDLLTGKVIFSESALSNPPPDEISWSTYYGYGGLNLVDDKYYYNDFNWGKYAAVMERKCENPNSAIQ</sequence>
<dbReference type="Proteomes" id="UP001419084">
    <property type="component" value="Unassembled WGS sequence"/>
</dbReference>
<comment type="caution">
    <text evidence="1">The sequence shown here is derived from an EMBL/GenBank/DDBJ whole genome shotgun (WGS) entry which is preliminary data.</text>
</comment>
<protein>
    <submittedName>
        <fullName evidence="1">Uncharacterized protein</fullName>
    </submittedName>
</protein>
<reference evidence="1 2" key="1">
    <citation type="journal article" date="2024" name="Int. J. Syst. Evol. Microbiol.">
        <title>Lacrimispora brassicae sp. nov. isolated from fermented cabbage, and proposal of Clostridium indicum Gundawar et al. 2019 and Clostridium methoxybenzovorans Mechichi et al. 1999 as heterotypic synonyms of Lacrimispora amygdalina (Parshina et al. 2003) Haas and Blanchard 2020 and Lacrimispora indolis (McClung and McCoy 1957) Haas and Blanchard 2020, respectively.</title>
        <authorList>
            <person name="Kobayashi H."/>
            <person name="Tanizawa Y."/>
            <person name="Sakamoto M."/>
            <person name="Ohkuma M."/>
            <person name="Tohno M."/>
        </authorList>
    </citation>
    <scope>NUCLEOTIDE SEQUENCE [LARGE SCALE GENOMIC DNA]</scope>
    <source>
        <strain evidence="1 2">DSM 12857</strain>
    </source>
</reference>